<evidence type="ECO:0000313" key="1">
    <source>
        <dbReference type="EMBL" id="MCD9876408.1"/>
    </source>
</evidence>
<keyword evidence="2" id="KW-1185">Reference proteome</keyword>
<gene>
    <name evidence="1" type="ORF">LJ657_22740</name>
</gene>
<proteinExistence type="predicted"/>
<accession>A0A9Q3VM42</accession>
<organism evidence="1 2">
    <name type="scientific">Streptomyces guryensis</name>
    <dbReference type="NCBI Taxonomy" id="2886947"/>
    <lineage>
        <taxon>Bacteria</taxon>
        <taxon>Bacillati</taxon>
        <taxon>Actinomycetota</taxon>
        <taxon>Actinomycetes</taxon>
        <taxon>Kitasatosporales</taxon>
        <taxon>Streptomycetaceae</taxon>
        <taxon>Streptomyces</taxon>
    </lineage>
</organism>
<name>A0A9Q3VM42_9ACTN</name>
<dbReference type="Pfam" id="PF06475">
    <property type="entry name" value="Glycolipid_bind"/>
    <property type="match status" value="1"/>
</dbReference>
<evidence type="ECO:0000313" key="2">
    <source>
        <dbReference type="Proteomes" id="UP001108029"/>
    </source>
</evidence>
<dbReference type="AlphaFoldDB" id="A0A9Q3VM42"/>
<dbReference type="InterPro" id="IPR009467">
    <property type="entry name" value="Glycolipid-bd_prot_put"/>
</dbReference>
<dbReference type="SUPFAM" id="SSF159275">
    <property type="entry name" value="PA1994-like"/>
    <property type="match status" value="1"/>
</dbReference>
<comment type="caution">
    <text evidence="1">The sequence shown here is derived from an EMBL/GenBank/DDBJ whole genome shotgun (WGS) entry which is preliminary data.</text>
</comment>
<dbReference type="RefSeq" id="WP_232650571.1">
    <property type="nucleotide sequence ID" value="NZ_JAJSBI010000011.1"/>
</dbReference>
<dbReference type="EMBL" id="JAJSBI010000011">
    <property type="protein sequence ID" value="MCD9876408.1"/>
    <property type="molecule type" value="Genomic_DNA"/>
</dbReference>
<protein>
    <submittedName>
        <fullName evidence="1">Glycolipid-binding domain-containing protein</fullName>
    </submittedName>
</protein>
<sequence>MVAAHAVTWEVLESRGYETAWVEFAGGSLRARGRAVGAVPEPYWISYELETGEGFVTRRLVVTSETETSTRTLDLRRDDAGRWTADGEPMPGVEGALDCDLGLCPLTNTMPVLRHDLHRAPGEQEFLMAWVSVPGLVVRPSQQTYTHLGRTDGGGHVRFSSGEFRSDLEFDADGCVVDYPGLATRLR</sequence>
<dbReference type="Proteomes" id="UP001108029">
    <property type="component" value="Unassembled WGS sequence"/>
</dbReference>
<reference evidence="1" key="1">
    <citation type="submission" date="2021-12" db="EMBL/GenBank/DDBJ databases">
        <authorList>
            <person name="Lee J.-H."/>
            <person name="Kim S.-B."/>
        </authorList>
    </citation>
    <scope>NUCLEOTIDE SEQUENCE</scope>
    <source>
        <strain evidence="1">NR30</strain>
    </source>
</reference>